<dbReference type="Proteomes" id="UP000790347">
    <property type="component" value="Unassembled WGS sequence"/>
</dbReference>
<gene>
    <name evidence="2" type="ORF">DERF_007280</name>
</gene>
<evidence type="ECO:0000313" key="3">
    <source>
        <dbReference type="Proteomes" id="UP000790347"/>
    </source>
</evidence>
<evidence type="ECO:0000313" key="2">
    <source>
        <dbReference type="EMBL" id="KAH9516545.1"/>
    </source>
</evidence>
<feature type="region of interest" description="Disordered" evidence="1">
    <location>
        <begin position="69"/>
        <end position="98"/>
    </location>
</feature>
<sequence>MFELNPMAITLKAFAALLFCKNKRETAAFNGDNGDMGANAAAAAAAAAAGRYGFVNVLAILAESNNPGWNGDETDLWPPNDPSELVVDGEAAKRERRP</sequence>
<dbReference type="EMBL" id="ASGP02000003">
    <property type="protein sequence ID" value="KAH9516545.1"/>
    <property type="molecule type" value="Genomic_DNA"/>
</dbReference>
<keyword evidence="3" id="KW-1185">Reference proteome</keyword>
<proteinExistence type="predicted"/>
<reference evidence="2" key="2">
    <citation type="journal article" date="2022" name="Res Sq">
        <title>Comparative Genomics Reveals Insights into the Divergent Evolution of Astigmatic Mites and Household Pest Adaptations.</title>
        <authorList>
            <person name="Xiong Q."/>
            <person name="Wan A.T.-Y."/>
            <person name="Liu X.-Y."/>
            <person name="Fung C.S.-H."/>
            <person name="Xiao X."/>
            <person name="Malainual N."/>
            <person name="Hou J."/>
            <person name="Wang L."/>
            <person name="Wang M."/>
            <person name="Yang K."/>
            <person name="Cui Y."/>
            <person name="Leung E."/>
            <person name="Nong W."/>
            <person name="Shin S.-K."/>
            <person name="Au S."/>
            <person name="Jeong K.Y."/>
            <person name="Chew F.T."/>
            <person name="Hui J."/>
            <person name="Leung T.F."/>
            <person name="Tungtrongchitr A."/>
            <person name="Zhong N."/>
            <person name="Liu Z."/>
            <person name="Tsui S."/>
        </authorList>
    </citation>
    <scope>NUCLEOTIDE SEQUENCE</scope>
    <source>
        <strain evidence="2">Derf</strain>
        <tissue evidence="2">Whole organism</tissue>
    </source>
</reference>
<evidence type="ECO:0000256" key="1">
    <source>
        <dbReference type="SAM" id="MobiDB-lite"/>
    </source>
</evidence>
<comment type="caution">
    <text evidence="2">The sequence shown here is derived from an EMBL/GenBank/DDBJ whole genome shotgun (WGS) entry which is preliminary data.</text>
</comment>
<reference evidence="2" key="1">
    <citation type="submission" date="2013-05" db="EMBL/GenBank/DDBJ databases">
        <authorList>
            <person name="Yim A.K.Y."/>
            <person name="Chan T.F."/>
            <person name="Ji K.M."/>
            <person name="Liu X.Y."/>
            <person name="Zhou J.W."/>
            <person name="Li R.Q."/>
            <person name="Yang K.Y."/>
            <person name="Li J."/>
            <person name="Li M."/>
            <person name="Law P.T.W."/>
            <person name="Wu Y.L."/>
            <person name="Cai Z.L."/>
            <person name="Qin H."/>
            <person name="Bao Y."/>
            <person name="Leung R.K.K."/>
            <person name="Ng P.K.S."/>
            <person name="Zou J."/>
            <person name="Zhong X.J."/>
            <person name="Ran P.X."/>
            <person name="Zhong N.S."/>
            <person name="Liu Z.G."/>
            <person name="Tsui S.K.W."/>
        </authorList>
    </citation>
    <scope>NUCLEOTIDE SEQUENCE</scope>
    <source>
        <strain evidence="2">Derf</strain>
        <tissue evidence="2">Whole organism</tissue>
    </source>
</reference>
<accession>A0A922I348</accession>
<name>A0A922I348_DERFA</name>
<organism evidence="2 3">
    <name type="scientific">Dermatophagoides farinae</name>
    <name type="common">American house dust mite</name>
    <dbReference type="NCBI Taxonomy" id="6954"/>
    <lineage>
        <taxon>Eukaryota</taxon>
        <taxon>Metazoa</taxon>
        <taxon>Ecdysozoa</taxon>
        <taxon>Arthropoda</taxon>
        <taxon>Chelicerata</taxon>
        <taxon>Arachnida</taxon>
        <taxon>Acari</taxon>
        <taxon>Acariformes</taxon>
        <taxon>Sarcoptiformes</taxon>
        <taxon>Astigmata</taxon>
        <taxon>Psoroptidia</taxon>
        <taxon>Analgoidea</taxon>
        <taxon>Pyroglyphidae</taxon>
        <taxon>Dermatophagoidinae</taxon>
        <taxon>Dermatophagoides</taxon>
    </lineage>
</organism>
<dbReference type="AlphaFoldDB" id="A0A922I348"/>
<protein>
    <submittedName>
        <fullName evidence="2">Uncharacterized protein</fullName>
    </submittedName>
</protein>